<keyword evidence="4 8" id="KW-0028">Amino-acid biosynthesis</keyword>
<dbReference type="EMBL" id="CP017634">
    <property type="protein sequence ID" value="ATW25189.1"/>
    <property type="molecule type" value="Genomic_DNA"/>
</dbReference>
<proteinExistence type="inferred from homology"/>
<comment type="catalytic activity">
    <reaction evidence="7 8">
        <text>L-histidinol phosphate + H2O = L-histidinol + phosphate</text>
        <dbReference type="Rhea" id="RHEA:14465"/>
        <dbReference type="ChEBI" id="CHEBI:15377"/>
        <dbReference type="ChEBI" id="CHEBI:43474"/>
        <dbReference type="ChEBI" id="CHEBI:57699"/>
        <dbReference type="ChEBI" id="CHEBI:57980"/>
        <dbReference type="EC" id="3.1.3.15"/>
    </reaction>
</comment>
<dbReference type="Gene3D" id="3.20.20.140">
    <property type="entry name" value="Metal-dependent hydrolases"/>
    <property type="match status" value="1"/>
</dbReference>
<sequence>MLFSDNHVHTNFSPDSNAPMESVIKGAITKGLKELVLTDHVDFDYPSDPNPFLVDYDKYLVSFNQLKAKYQEEIALRLGVEIGAQPHVLDQVTHLLKKYPFDFVILSTHSVAGINCSDPEFFAQSVPKAAYIKYLEGLLSNVRHFSDYDVCGHLDFVARYNPHSPKKLAYQEYADIVDAILKTIIQSGHGIELNTAGYRYGLNQTHPSLEILTRYRELGGEIITVGSDAHKPEDIGAQFALAYDMLRTAGFNHITQFNQRRPFFIKLDHFQRNFPVTA</sequence>
<dbReference type="GO" id="GO:0005737">
    <property type="term" value="C:cytoplasm"/>
    <property type="evidence" value="ECO:0007669"/>
    <property type="project" value="TreeGrafter"/>
</dbReference>
<evidence type="ECO:0000256" key="5">
    <source>
        <dbReference type="ARBA" id="ARBA00022801"/>
    </source>
</evidence>
<gene>
    <name evidence="10" type="ORF">DCMF_10770</name>
</gene>
<dbReference type="NCBIfam" id="TIGR01856">
    <property type="entry name" value="hisJ_fam"/>
    <property type="match status" value="1"/>
</dbReference>
<feature type="domain" description="PHP" evidence="9">
    <location>
        <begin position="5"/>
        <end position="196"/>
    </location>
</feature>
<dbReference type="KEGG" id="fwa:DCMF_10770"/>
<keyword evidence="11" id="KW-1185">Reference proteome</keyword>
<dbReference type="PANTHER" id="PTHR21039">
    <property type="entry name" value="HISTIDINOL PHOSPHATASE-RELATED"/>
    <property type="match status" value="1"/>
</dbReference>
<dbReference type="OrthoDB" id="9775255at2"/>
<dbReference type="Pfam" id="PF02811">
    <property type="entry name" value="PHP"/>
    <property type="match status" value="1"/>
</dbReference>
<keyword evidence="6 8" id="KW-0368">Histidine biosynthesis</keyword>
<dbReference type="GO" id="GO:0000105">
    <property type="term" value="P:L-histidine biosynthetic process"/>
    <property type="evidence" value="ECO:0007669"/>
    <property type="project" value="UniProtKB-UniRule"/>
</dbReference>
<name>A0A3G1KRU6_FORW1</name>
<evidence type="ECO:0000256" key="3">
    <source>
        <dbReference type="ARBA" id="ARBA00013085"/>
    </source>
</evidence>
<reference evidence="10 11" key="1">
    <citation type="submission" date="2016-10" db="EMBL/GenBank/DDBJ databases">
        <title>Complete Genome Sequence of Peptococcaceae strain DCMF.</title>
        <authorList>
            <person name="Edwards R.J."/>
            <person name="Holland S.I."/>
            <person name="Deshpande N.P."/>
            <person name="Wong Y.K."/>
            <person name="Ertan H."/>
            <person name="Manefield M."/>
            <person name="Russell T.L."/>
            <person name="Lee M.J."/>
        </authorList>
    </citation>
    <scope>NUCLEOTIDE SEQUENCE [LARGE SCALE GENOMIC DNA]</scope>
    <source>
        <strain evidence="10 11">DCMF</strain>
    </source>
</reference>
<accession>A0A3G1KRU6</accession>
<protein>
    <recommendedName>
        <fullName evidence="3 8">Histidinol-phosphatase</fullName>
        <shortName evidence="8">HolPase</shortName>
        <ecNumber evidence="3 8">3.1.3.15</ecNumber>
    </recommendedName>
</protein>
<evidence type="ECO:0000256" key="8">
    <source>
        <dbReference type="RuleBase" id="RU366003"/>
    </source>
</evidence>
<keyword evidence="5 8" id="KW-0378">Hydrolase</keyword>
<evidence type="ECO:0000256" key="6">
    <source>
        <dbReference type="ARBA" id="ARBA00023102"/>
    </source>
</evidence>
<dbReference type="AlphaFoldDB" id="A0A3G1KRU6"/>
<dbReference type="SUPFAM" id="SSF89550">
    <property type="entry name" value="PHP domain-like"/>
    <property type="match status" value="1"/>
</dbReference>
<dbReference type="InterPro" id="IPR016195">
    <property type="entry name" value="Pol/histidinol_Pase-like"/>
</dbReference>
<dbReference type="InterPro" id="IPR010140">
    <property type="entry name" value="Histidinol_P_phosphatase_HisJ"/>
</dbReference>
<comment type="similarity">
    <text evidence="2 8">Belongs to the PHP hydrolase family. HisK subfamily.</text>
</comment>
<dbReference type="RefSeq" id="WP_148134441.1">
    <property type="nucleotide sequence ID" value="NZ_CP017634.1"/>
</dbReference>
<dbReference type="UniPathway" id="UPA00031">
    <property type="reaction ID" value="UER00013"/>
</dbReference>
<evidence type="ECO:0000313" key="11">
    <source>
        <dbReference type="Proteomes" id="UP000323521"/>
    </source>
</evidence>
<evidence type="ECO:0000256" key="2">
    <source>
        <dbReference type="ARBA" id="ARBA00009152"/>
    </source>
</evidence>
<dbReference type="PANTHER" id="PTHR21039:SF0">
    <property type="entry name" value="HISTIDINOL-PHOSPHATASE"/>
    <property type="match status" value="1"/>
</dbReference>
<evidence type="ECO:0000259" key="9">
    <source>
        <dbReference type="Pfam" id="PF02811"/>
    </source>
</evidence>
<evidence type="ECO:0000256" key="1">
    <source>
        <dbReference type="ARBA" id="ARBA00004970"/>
    </source>
</evidence>
<dbReference type="InterPro" id="IPR004013">
    <property type="entry name" value="PHP_dom"/>
</dbReference>
<evidence type="ECO:0000256" key="7">
    <source>
        <dbReference type="ARBA" id="ARBA00049158"/>
    </source>
</evidence>
<dbReference type="EC" id="3.1.3.15" evidence="3 8"/>
<organism evidence="10 11">
    <name type="scientific">Formimonas warabiya</name>
    <dbReference type="NCBI Taxonomy" id="1761012"/>
    <lineage>
        <taxon>Bacteria</taxon>
        <taxon>Bacillati</taxon>
        <taxon>Bacillota</taxon>
        <taxon>Clostridia</taxon>
        <taxon>Eubacteriales</taxon>
        <taxon>Peptococcaceae</taxon>
        <taxon>Candidatus Formimonas</taxon>
    </lineage>
</organism>
<evidence type="ECO:0000256" key="4">
    <source>
        <dbReference type="ARBA" id="ARBA00022605"/>
    </source>
</evidence>
<dbReference type="GO" id="GO:0004401">
    <property type="term" value="F:histidinol-phosphatase activity"/>
    <property type="evidence" value="ECO:0007669"/>
    <property type="project" value="UniProtKB-UniRule"/>
</dbReference>
<evidence type="ECO:0000313" key="10">
    <source>
        <dbReference type="EMBL" id="ATW25189.1"/>
    </source>
</evidence>
<dbReference type="Proteomes" id="UP000323521">
    <property type="component" value="Chromosome"/>
</dbReference>
<comment type="pathway">
    <text evidence="1 8">Amino-acid biosynthesis; L-histidine biosynthesis; L-histidine from 5-phospho-alpha-D-ribose 1-diphosphate: step 8/9.</text>
</comment>